<dbReference type="STRING" id="595536.GCA_000178815_00201"/>
<proteinExistence type="predicted"/>
<organism evidence="2 3">
    <name type="scientific">Methylosinus trichosporium (strain ATCC 35070 / NCIMB 11131 / UNIQEM 75 / OB3b)</name>
    <dbReference type="NCBI Taxonomy" id="595536"/>
    <lineage>
        <taxon>Bacteria</taxon>
        <taxon>Pseudomonadati</taxon>
        <taxon>Pseudomonadota</taxon>
        <taxon>Alphaproteobacteria</taxon>
        <taxon>Hyphomicrobiales</taxon>
        <taxon>Methylocystaceae</taxon>
        <taxon>Methylosinus</taxon>
    </lineage>
</organism>
<keyword evidence="2" id="KW-0614">Plasmid</keyword>
<dbReference type="Pfam" id="PF19831">
    <property type="entry name" value="DUF6312"/>
    <property type="match status" value="1"/>
</dbReference>
<dbReference type="KEGG" id="mtw:CQW49_21535"/>
<dbReference type="EMBL" id="CP023738">
    <property type="protein sequence ID" value="ATQ70585.1"/>
    <property type="molecule type" value="Genomic_DNA"/>
</dbReference>
<geneLocation type="plasmid" evidence="3">
    <name>pob3b1</name>
</geneLocation>
<name>A0A2D2D6I7_METT3</name>
<accession>A0A2D2D6I7</accession>
<dbReference type="AlphaFoldDB" id="A0A2D2D6I7"/>
<dbReference type="Proteomes" id="UP000230709">
    <property type="component" value="Plasmid pOB3b1"/>
</dbReference>
<keyword evidence="3" id="KW-1185">Reference proteome</keyword>
<evidence type="ECO:0000256" key="1">
    <source>
        <dbReference type="SAM" id="MobiDB-lite"/>
    </source>
</evidence>
<gene>
    <name evidence="2" type="ORF">CQW49_21535</name>
</gene>
<evidence type="ECO:0000313" key="3">
    <source>
        <dbReference type="Proteomes" id="UP000230709"/>
    </source>
</evidence>
<feature type="region of interest" description="Disordered" evidence="1">
    <location>
        <begin position="60"/>
        <end position="80"/>
    </location>
</feature>
<protein>
    <submittedName>
        <fullName evidence="2">Uncharacterized protein</fullName>
    </submittedName>
</protein>
<dbReference type="RefSeq" id="WP_003614684.1">
    <property type="nucleotide sequence ID" value="NZ_ADVE02000002.1"/>
</dbReference>
<reference evidence="3" key="1">
    <citation type="submission" date="2017-10" db="EMBL/GenBank/DDBJ databases">
        <title>Completed PacBio SMRT sequence of Methylosinus trichosporium OB3b reveals presence of a third large plasmid.</title>
        <authorList>
            <person name="Charles T.C."/>
            <person name="Lynch M.D.J."/>
            <person name="Heil J.R."/>
            <person name="Cheng J."/>
        </authorList>
    </citation>
    <scope>NUCLEOTIDE SEQUENCE [LARGE SCALE GENOMIC DNA]</scope>
    <source>
        <strain evidence="3">OB3b</strain>
        <plasmid evidence="3">pob3b1</plasmid>
    </source>
</reference>
<sequence>MTLKLDRDIKRITVVKSGAGAGRGSREQVIYSSRSEDEELPIKRVTVIRRDGAGRVVSREAYGEERKTKKQSRHLRPSERGIRALVELQARVAENYLDRHQRSNEKRRDGWLRDMPRNVFRAVKDSKPKRLLKLYRLDD</sequence>
<dbReference type="InterPro" id="IPR046279">
    <property type="entry name" value="DUF6312"/>
</dbReference>
<evidence type="ECO:0000313" key="2">
    <source>
        <dbReference type="EMBL" id="ATQ70585.1"/>
    </source>
</evidence>